<gene>
    <name evidence="3" type="ORF">CKA38_09440</name>
</gene>
<organism evidence="3 4">
    <name type="scientific">Ereboglobus luteus</name>
    <dbReference type="NCBI Taxonomy" id="1796921"/>
    <lineage>
        <taxon>Bacteria</taxon>
        <taxon>Pseudomonadati</taxon>
        <taxon>Verrucomicrobiota</taxon>
        <taxon>Opitutia</taxon>
        <taxon>Opitutales</taxon>
        <taxon>Opitutaceae</taxon>
        <taxon>Ereboglobus</taxon>
    </lineage>
</organism>
<dbReference type="Pfam" id="PF03212">
    <property type="entry name" value="Pertactin"/>
    <property type="match status" value="1"/>
</dbReference>
<evidence type="ECO:0000256" key="1">
    <source>
        <dbReference type="ARBA" id="ARBA00022729"/>
    </source>
</evidence>
<evidence type="ECO:0000313" key="4">
    <source>
        <dbReference type="Proteomes" id="UP000244896"/>
    </source>
</evidence>
<name>A0A2U8E3I9_9BACT</name>
<dbReference type="Pfam" id="PF12951">
    <property type="entry name" value="PATR"/>
    <property type="match status" value="7"/>
</dbReference>
<dbReference type="InterPro" id="IPR036709">
    <property type="entry name" value="Autotransporte_beta_dom_sf"/>
</dbReference>
<dbReference type="InterPro" id="IPR003991">
    <property type="entry name" value="Pertactin_virulence_factor"/>
</dbReference>
<dbReference type="SUPFAM" id="SSF51126">
    <property type="entry name" value="Pectin lyase-like"/>
    <property type="match status" value="4"/>
</dbReference>
<dbReference type="SMART" id="SM00869">
    <property type="entry name" value="Autotransporter"/>
    <property type="match status" value="1"/>
</dbReference>
<dbReference type="NCBIfam" id="TIGR01414">
    <property type="entry name" value="autotrans_barl"/>
    <property type="match status" value="1"/>
</dbReference>
<dbReference type="PROSITE" id="PS51208">
    <property type="entry name" value="AUTOTRANSPORTER"/>
    <property type="match status" value="1"/>
</dbReference>
<dbReference type="InterPro" id="IPR012332">
    <property type="entry name" value="Autotransporter_pectin_lyase_C"/>
</dbReference>
<dbReference type="KEGG" id="elut:CKA38_09440"/>
<dbReference type="RefSeq" id="WP_108825249.1">
    <property type="nucleotide sequence ID" value="NZ_CP023004.1"/>
</dbReference>
<dbReference type="InterPro" id="IPR011050">
    <property type="entry name" value="Pectin_lyase_fold/virulence"/>
</dbReference>
<dbReference type="InterPro" id="IPR013425">
    <property type="entry name" value="Autotrns_rpt"/>
</dbReference>
<dbReference type="InterPro" id="IPR004899">
    <property type="entry name" value="Pertactin_central"/>
</dbReference>
<dbReference type="InterPro" id="IPR051551">
    <property type="entry name" value="Autotransporter_adhesion"/>
</dbReference>
<dbReference type="InterPro" id="IPR006315">
    <property type="entry name" value="OM_autotransptr_brl_dom"/>
</dbReference>
<dbReference type="GO" id="GO:0019867">
    <property type="term" value="C:outer membrane"/>
    <property type="evidence" value="ECO:0007669"/>
    <property type="project" value="InterPro"/>
</dbReference>
<reference evidence="3 4" key="1">
    <citation type="journal article" date="2018" name="Syst. Appl. Microbiol.">
        <title>Ereboglobus luteus gen. nov. sp. nov. from cockroach guts, and new insights into the oxygen relationship of the genera Opitutus and Didymococcus (Verrucomicrobia: Opitutaceae).</title>
        <authorList>
            <person name="Tegtmeier D."/>
            <person name="Belitz A."/>
            <person name="Radek R."/>
            <person name="Heimerl T."/>
            <person name="Brune A."/>
        </authorList>
    </citation>
    <scope>NUCLEOTIDE SEQUENCE [LARGE SCALE GENOMIC DNA]</scope>
    <source>
        <strain evidence="3 4">Ho45</strain>
    </source>
</reference>
<dbReference type="OrthoDB" id="90621at2"/>
<dbReference type="Proteomes" id="UP000244896">
    <property type="component" value="Chromosome"/>
</dbReference>
<sequence>MKTAVQSETKVTHFSKTVRALCFLSCLLALQLFNPLLPQVRADANWTGAGGDNDWFNTANWNATPSGNVTIGNAAMPSGTAIITSGSVLVDKYLSVGYENGANGTAVLILKGTGTLYNTSIGMIGRGGASASTHGAVYMNDSAVWINTNEISVGRGGALGSTGYLEIAGNASVQAKKFNIAAGSSAVRGEMLITDNGRLHTTDVAYLGGSASSAIRDVGVATIAGNGFWSATTAATNSYGFVIGAYGTGTLTVQDSGSIALTRNSSVAAMLIGRYASGTGALILKDNANLSMTGNSNAAIMVGESGNALFQISDNAVANIGRVFISASASAHGAIALNGGRLTTRIVENRLGTGSLIFAGGTLQAAADNTTFIRTTGGAFAVTTTGAGAFIDSNGYAITVAPSLSGDGGLTKLGEGVLTLSAAQGYTGTTAVTAGTLKLAAANALANSVAVTLESTGSIDGNAADQTLKNLSGSGVILNTAGLTLDSAADTAFAGDITAVSVAKTGAARLALTGTVTGALAINAGVLDITGGDLHVTAGATIAGTGTLAINTASGLLSVGSLAFGSGATVNAVNFDPTAGATVTLVDSAAAITAPLSSLTLLADGVAPAASLERWVLPVLALDSTGKLLQVAPDLAWNTTTYAAHGTFDIASGDAFTLSAVFADRSGAGFTPFENWDGKTLVKTGAGSLTLATAAAYTGTTLVSGGTLQLAVPDAIAASTAVQIAPGATLLAEGSQTINNLADAGAGGAPVLAAAPAGADFVLYSNQDTTFSGVITGPASVTKTGAATLALSATGAIATLENLTVSAGALALSSGTLSASGTFALAGTGTLAISAGSALMHTGTAVFAPGATINILSFAGNGDVDLLVSGALLPPDALTSISLLNNGVANTLSIDTYNLYELKTDPTGNKLQLAADLVWNSTGAAHGTYNIAAAAIFDPAVSLADRAGGSFTAFAGWDGKSLTKTGAGTLVFNTVNTYTGTTLVSAGTLQLASKNAIATSTAVQIAPGATILATGTQTINNLATAGPDGSEAPVLAAAPGGADFILYSNQDTTFSGLITGAASVTKTGDAALTLSASNSFTGGATVAGGKLIATRADALGAGNLTIASGATLELAAAGPATEFTGVIAGGGAILKTGAGSVTLAGSSLAAKDILVDAGELSIGDATRATTATAVSATIATGGSLALGAGSSLTVSDATAFEAGSSLSLIIGSGTGPSLAATDITLGAGVSLNIAGVTGNTSMPFTLVQASNAITGTFATISIGGGAIDGVADYLTIATEKTADGKRYLMDAILTWYSTSTGAHGTFTLNDAGGAFTLAAILDDQSANPAQNWDGKSLTKAGLGTLVLAAANTYTGTTLVSAGTLQLATPNAIAASSDVRIEADATLLATGAQTISNLVGTGTLQGAADATLILNSTQDTTFSGIIAGPAALQKTGTATLALTGENTFAGDITIGSGRLAAASFSALGTGTAIHIGADGTLELAIDAVGGTLAQTLSGAGVFHANSAGGILELSTASPGFSGTAGISGGTLLATHAEALGSAAVNIAENATLEYRDIAGAELSNAFGGAGVLLVTTGTLDFVAAGAGVANITLDRSTLTLAHTLAPGAGVASVTAGPASRLVLAADNIHLAALNLNNATLAFASQVGGGSPSNSHRTATINTLSGAGSIEMNVNLATAAAGVNPGGTTADFLRVTSAASGSHTLALNLGGTRPANHGVTIELISTGPSSAAFTLDAPGEKITLGLTAYELKQGDGSVLLPQTTSWYLADAGYSTIADTIYTHAAMLTNDWHHALDTLNLRMGDLRATASGKKPPKADRWFRFHANRVDSDDTLSGVSFDQVAWGFTFGADKQFRSGNITTAIGAFIDIGYLNRTHGPASTDSKNTSAGLYATYLAGSGWFTDIVLRIDHYDNDFSLPTRNAQIQDAGYKNLAKGASIEFGRRFDGANWWFELSAQVAAVLIDEADYDIHPEQIRLHVEIDEITAIHTRAQTRIGRRLGKSKWHPYVRLAIANSNTRNGAIRTPGLERTLDGYDDVRGEFGGGFTYAISRRSQFFADYEYTYAESYTRPWSLNTGYRVAW</sequence>
<dbReference type="PANTHER" id="PTHR35037:SF7">
    <property type="entry name" value="AUTOTRANSPORTER"/>
    <property type="match status" value="1"/>
</dbReference>
<accession>A0A2U8E3I9</accession>
<dbReference type="PRINTS" id="PR01484">
    <property type="entry name" value="PRTACTNFAMLY"/>
</dbReference>
<dbReference type="SUPFAM" id="SSF103515">
    <property type="entry name" value="Autotransporter"/>
    <property type="match status" value="1"/>
</dbReference>
<dbReference type="Gene3D" id="2.160.20.20">
    <property type="match status" value="2"/>
</dbReference>
<dbReference type="PANTHER" id="PTHR35037">
    <property type="entry name" value="C-TERMINAL REGION OF AIDA-LIKE PROTEIN"/>
    <property type="match status" value="1"/>
</dbReference>
<protein>
    <recommendedName>
        <fullName evidence="2">Autotransporter domain-containing protein</fullName>
    </recommendedName>
</protein>
<dbReference type="NCBIfam" id="TIGR02601">
    <property type="entry name" value="autotrns_rpt"/>
    <property type="match status" value="6"/>
</dbReference>
<evidence type="ECO:0000313" key="3">
    <source>
        <dbReference type="EMBL" id="AWI09439.1"/>
    </source>
</evidence>
<keyword evidence="1" id="KW-0732">Signal</keyword>
<feature type="domain" description="Autotransporter" evidence="2">
    <location>
        <begin position="1810"/>
        <end position="2078"/>
    </location>
</feature>
<keyword evidence="4" id="KW-1185">Reference proteome</keyword>
<evidence type="ECO:0000259" key="2">
    <source>
        <dbReference type="PROSITE" id="PS51208"/>
    </source>
</evidence>
<proteinExistence type="predicted"/>
<dbReference type="EMBL" id="CP023004">
    <property type="protein sequence ID" value="AWI09439.1"/>
    <property type="molecule type" value="Genomic_DNA"/>
</dbReference>
<dbReference type="Gene3D" id="2.40.128.130">
    <property type="entry name" value="Autotransporter beta-domain"/>
    <property type="match status" value="1"/>
</dbReference>
<dbReference type="InterPro" id="IPR005546">
    <property type="entry name" value="Autotransporte_beta"/>
</dbReference>